<feature type="domain" description="DUF222" evidence="1">
    <location>
        <begin position="22"/>
        <end position="160"/>
    </location>
</feature>
<accession>A0A1T3WHQ9</accession>
<dbReference type="AlphaFoldDB" id="A0A1T3WHQ9"/>
<keyword evidence="2" id="KW-0540">Nuclease</keyword>
<dbReference type="GO" id="GO:0004519">
    <property type="term" value="F:endonuclease activity"/>
    <property type="evidence" value="ECO:0007669"/>
    <property type="project" value="UniProtKB-KW"/>
</dbReference>
<evidence type="ECO:0000313" key="3">
    <source>
        <dbReference type="Proteomes" id="UP000191039"/>
    </source>
</evidence>
<name>A0A1T3WHQ9_9MYCO</name>
<dbReference type="InterPro" id="IPR003870">
    <property type="entry name" value="DUF222"/>
</dbReference>
<dbReference type="EMBL" id="MIJD01000117">
    <property type="protein sequence ID" value="OPE53973.1"/>
    <property type="molecule type" value="Genomic_DNA"/>
</dbReference>
<proteinExistence type="predicted"/>
<evidence type="ECO:0000313" key="2">
    <source>
        <dbReference type="EMBL" id="OPE53973.1"/>
    </source>
</evidence>
<reference evidence="2 3" key="1">
    <citation type="submission" date="2016-09" db="EMBL/GenBank/DDBJ databases">
        <title>genome sequences of unsequenced Mycobacteria.</title>
        <authorList>
            <person name="Greninger A.L."/>
            <person name="Jerome K.R."/>
            <person name="Mcnair B."/>
            <person name="Wallis C."/>
            <person name="Fang F."/>
        </authorList>
    </citation>
    <scope>NUCLEOTIDE SEQUENCE [LARGE SCALE GENOMIC DNA]</scope>
    <source>
        <strain evidence="2 3">BM1</strain>
    </source>
</reference>
<gene>
    <name evidence="2" type="ORF">BV510_12880</name>
</gene>
<dbReference type="RefSeq" id="WP_131830397.1">
    <property type="nucleotide sequence ID" value="NZ_MIJD01000117.1"/>
</dbReference>
<keyword evidence="2" id="KW-0378">Hydrolase</keyword>
<dbReference type="Proteomes" id="UP000191039">
    <property type="component" value="Unassembled WGS sequence"/>
</dbReference>
<dbReference type="Pfam" id="PF02720">
    <property type="entry name" value="DUF222"/>
    <property type="match status" value="1"/>
</dbReference>
<keyword evidence="2" id="KW-0255">Endonuclease</keyword>
<organism evidence="2 3">
    <name type="scientific">Mycolicibacterium diernhoferi</name>
    <dbReference type="NCBI Taxonomy" id="1801"/>
    <lineage>
        <taxon>Bacteria</taxon>
        <taxon>Bacillati</taxon>
        <taxon>Actinomycetota</taxon>
        <taxon>Actinomycetes</taxon>
        <taxon>Mycobacteriales</taxon>
        <taxon>Mycobacteriaceae</taxon>
        <taxon>Mycolicibacterium</taxon>
    </lineage>
</organism>
<evidence type="ECO:0000259" key="1">
    <source>
        <dbReference type="Pfam" id="PF02720"/>
    </source>
</evidence>
<comment type="caution">
    <text evidence="2">The sequence shown here is derived from an EMBL/GenBank/DDBJ whole genome shotgun (WGS) entry which is preliminary data.</text>
</comment>
<sequence length="163" mass="17251">MFDRVGLAGMSDEQLISALTDATRSEAMAAADRLALVAEVTARQCDDEDDVIAHQVVDGWAFAKAQVSAACNLSPHAASTQMRIGVALRDRLPRTAALFGSGAVSARVIGEITWRTHLVTDEDALALIDAAIAAEATEYGALSEAALIRAVDLWVEKFDPIAV</sequence>
<feature type="non-terminal residue" evidence="2">
    <location>
        <position position="163"/>
    </location>
</feature>
<protein>
    <submittedName>
        <fullName evidence="2">HNH endonuclease</fullName>
    </submittedName>
</protein>